<reference evidence="8 9" key="1">
    <citation type="submission" date="2020-08" db="EMBL/GenBank/DDBJ databases">
        <title>Functional genomics of gut bacteria from endangered species of beetles.</title>
        <authorList>
            <person name="Carlos-Shanley C."/>
        </authorList>
    </citation>
    <scope>NUCLEOTIDE SEQUENCE [LARGE SCALE GENOMIC DNA]</scope>
    <source>
        <strain evidence="8 9">S00245</strain>
    </source>
</reference>
<gene>
    <name evidence="8" type="ORF">HNO88_000735</name>
</gene>
<feature type="transmembrane region" description="Helical" evidence="6">
    <location>
        <begin position="100"/>
        <end position="119"/>
    </location>
</feature>
<keyword evidence="3 6" id="KW-0812">Transmembrane</keyword>
<evidence type="ECO:0000256" key="5">
    <source>
        <dbReference type="ARBA" id="ARBA00023136"/>
    </source>
</evidence>
<dbReference type="Pfam" id="PF04138">
    <property type="entry name" value="GtrA_DPMS_TM"/>
    <property type="match status" value="1"/>
</dbReference>
<evidence type="ECO:0000259" key="7">
    <source>
        <dbReference type="Pfam" id="PF04138"/>
    </source>
</evidence>
<evidence type="ECO:0000256" key="2">
    <source>
        <dbReference type="ARBA" id="ARBA00009399"/>
    </source>
</evidence>
<evidence type="ECO:0000256" key="4">
    <source>
        <dbReference type="ARBA" id="ARBA00022989"/>
    </source>
</evidence>
<dbReference type="GO" id="GO:0005886">
    <property type="term" value="C:plasma membrane"/>
    <property type="evidence" value="ECO:0007669"/>
    <property type="project" value="TreeGrafter"/>
</dbReference>
<name>A0A7W7K8B6_9SPHN</name>
<feature type="domain" description="GtrA/DPMS transmembrane" evidence="7">
    <location>
        <begin position="15"/>
        <end position="124"/>
    </location>
</feature>
<dbReference type="InterPro" id="IPR051401">
    <property type="entry name" value="GtrA_CellWall_Glycosyl"/>
</dbReference>
<feature type="transmembrane region" description="Helical" evidence="6">
    <location>
        <begin position="73"/>
        <end position="94"/>
    </location>
</feature>
<accession>A0A7W7K8B6</accession>
<evidence type="ECO:0000256" key="3">
    <source>
        <dbReference type="ARBA" id="ARBA00022692"/>
    </source>
</evidence>
<dbReference type="EMBL" id="JACHLR010000002">
    <property type="protein sequence ID" value="MBB4857428.1"/>
    <property type="molecule type" value="Genomic_DNA"/>
</dbReference>
<dbReference type="Proteomes" id="UP000555448">
    <property type="component" value="Unassembled WGS sequence"/>
</dbReference>
<keyword evidence="5 6" id="KW-0472">Membrane</keyword>
<keyword evidence="4 6" id="KW-1133">Transmembrane helix</keyword>
<dbReference type="AlphaFoldDB" id="A0A7W7K8B6"/>
<evidence type="ECO:0000313" key="8">
    <source>
        <dbReference type="EMBL" id="MBB4857428.1"/>
    </source>
</evidence>
<sequence length="129" mass="14491">MLARFRSERVIEIFRYYQAGVVNTLFGLGAYWLLLWLGLGPYAAQAIAHVAGMAFNYLTYSRHVFRDAGPAKARFVLSYAVNYVLSVASLALIMRLIPNPYIAGIVSTFLVSVVNYFALKFVVFRARPS</sequence>
<protein>
    <submittedName>
        <fullName evidence="8">Putative flippase GtrA</fullName>
    </submittedName>
</protein>
<dbReference type="InterPro" id="IPR007267">
    <property type="entry name" value="GtrA_DPMS_TM"/>
</dbReference>
<comment type="subcellular location">
    <subcellularLocation>
        <location evidence="1">Membrane</location>
        <topology evidence="1">Multi-pass membrane protein</topology>
    </subcellularLocation>
</comment>
<proteinExistence type="inferred from homology"/>
<dbReference type="GO" id="GO:0000271">
    <property type="term" value="P:polysaccharide biosynthetic process"/>
    <property type="evidence" value="ECO:0007669"/>
    <property type="project" value="InterPro"/>
</dbReference>
<organism evidence="8 9">
    <name type="scientific">Novosphingobium chloroacetimidivorans</name>
    <dbReference type="NCBI Taxonomy" id="1428314"/>
    <lineage>
        <taxon>Bacteria</taxon>
        <taxon>Pseudomonadati</taxon>
        <taxon>Pseudomonadota</taxon>
        <taxon>Alphaproteobacteria</taxon>
        <taxon>Sphingomonadales</taxon>
        <taxon>Sphingomonadaceae</taxon>
        <taxon>Novosphingobium</taxon>
    </lineage>
</organism>
<evidence type="ECO:0000256" key="1">
    <source>
        <dbReference type="ARBA" id="ARBA00004141"/>
    </source>
</evidence>
<dbReference type="RefSeq" id="WP_184242705.1">
    <property type="nucleotide sequence ID" value="NZ_JACHLR010000002.1"/>
</dbReference>
<comment type="similarity">
    <text evidence="2">Belongs to the GtrA family.</text>
</comment>
<feature type="transmembrane region" description="Helical" evidence="6">
    <location>
        <begin position="42"/>
        <end position="61"/>
    </location>
</feature>
<keyword evidence="9" id="KW-1185">Reference proteome</keyword>
<comment type="caution">
    <text evidence="8">The sequence shown here is derived from an EMBL/GenBank/DDBJ whole genome shotgun (WGS) entry which is preliminary data.</text>
</comment>
<feature type="transmembrane region" description="Helical" evidence="6">
    <location>
        <begin position="16"/>
        <end position="36"/>
    </location>
</feature>
<evidence type="ECO:0000256" key="6">
    <source>
        <dbReference type="SAM" id="Phobius"/>
    </source>
</evidence>
<dbReference type="PANTHER" id="PTHR38459">
    <property type="entry name" value="PROPHAGE BACTOPRENOL-LINKED GLUCOSE TRANSLOCASE HOMOLOG"/>
    <property type="match status" value="1"/>
</dbReference>
<evidence type="ECO:0000313" key="9">
    <source>
        <dbReference type="Proteomes" id="UP000555448"/>
    </source>
</evidence>
<dbReference type="PANTHER" id="PTHR38459:SF1">
    <property type="entry name" value="PROPHAGE BACTOPRENOL-LINKED GLUCOSE TRANSLOCASE HOMOLOG"/>
    <property type="match status" value="1"/>
</dbReference>